<dbReference type="PRINTS" id="PR00105">
    <property type="entry name" value="C5METTRFRASE"/>
</dbReference>
<keyword evidence="9" id="KW-1185">Reference proteome</keyword>
<organism evidence="8 9">
    <name type="scientific">Neomicrococcus aestuarii</name>
    <dbReference type="NCBI Taxonomy" id="556325"/>
    <lineage>
        <taxon>Bacteria</taxon>
        <taxon>Bacillati</taxon>
        <taxon>Actinomycetota</taxon>
        <taxon>Actinomycetes</taxon>
        <taxon>Micrococcales</taxon>
        <taxon>Micrococcaceae</taxon>
        <taxon>Neomicrococcus</taxon>
    </lineage>
</organism>
<dbReference type="Proteomes" id="UP000183530">
    <property type="component" value="Chromosome"/>
</dbReference>
<sequence length="849" mass="95846">MTLQPTYVSLFSSAGLGCFGFKSAGFNCLATAELISRRLDVQKANNVCAVESGYILGDLTDESIVKSLVQEVQAQLNGDELTALIATPPCQGMSVANHKKKNELPRNSLVITSLEIIRTLSPKFFVLENVRSFLTSTCLDSDGTQKAIAEAIDRNLGHLYNIHSKVVNLKEIGSPSSRTRTLVIGVRRDIHDVTPLDVVPAAKEAPTLRQLIGDLPELTEFGEIWRDDIFHHFRRYDERMLPWISATAEGRSAFENEDPTLRPHQIIDGKIVPNQAKNGDKYRRNYWDKVAPCIHTRNDILASQSTVHPKDNRVFSIREICRMMGVPDSFKWSSYDTEQLNALPIEEKREFLKSHEINIRQCLGEGVPTPVFESIARSIRHFDRPSQVKAGRPPKRKEVLNDSKIVNFLRASESGNPRKSELAAYYTRQDIVFSLVATAPEFRKSRRLHILEPSVGSGAFLPHVLQKYAGKQIELDVVDIDPYALEQTRKMLSSLDIDYSKVNINFIESDFLSFQPAKKYDLVIGNPPFGSISDKDAGKSSQHGLKDLYARFLEKALEWADHLCLVIPKSFLGGPEFTRLRNTISSNHHVVSIEDYGESAFESIKIETIGLTVSPKLEASNQHETRVMSLPLKSQDRKPQNYLLDSKFPSWVIYRSPFFDKIANQLELNFFSSFRDRQLTKSRIAQEGPVRVIKARSIGKGEILPIMSGYCEELDVPKSFHRKVSGKQVLVAPNLSYYTRAAILPVDAFPDGSAAALIPSENSSTELNEDEVRYYSSADFFYFYRIARNYSVRSLNIDSISVFYWGVPKKGYRPVLSIASFDPKSKNLFEDPELLVHRQNRSIPDSVEV</sequence>
<keyword evidence="3 6" id="KW-0808">Transferase</keyword>
<dbReference type="PANTHER" id="PTHR10629">
    <property type="entry name" value="CYTOSINE-SPECIFIC METHYLTRANSFERASE"/>
    <property type="match status" value="1"/>
</dbReference>
<dbReference type="RefSeq" id="WP_071894694.1">
    <property type="nucleotide sequence ID" value="NZ_CP018135.1"/>
</dbReference>
<feature type="domain" description="Type II methyltransferase M.TaqI-like" evidence="7">
    <location>
        <begin position="498"/>
        <end position="599"/>
    </location>
</feature>
<dbReference type="AlphaFoldDB" id="A0A1L2ZPW0"/>
<dbReference type="EMBL" id="CP018135">
    <property type="protein sequence ID" value="APF41226.1"/>
    <property type="molecule type" value="Genomic_DNA"/>
</dbReference>
<protein>
    <recommendedName>
        <fullName evidence="1">DNA (cytosine-5-)-methyltransferase</fullName>
        <ecNumber evidence="1">2.1.1.37</ecNumber>
    </recommendedName>
</protein>
<dbReference type="Gene3D" id="3.90.120.10">
    <property type="entry name" value="DNA Methylase, subunit A, domain 2"/>
    <property type="match status" value="1"/>
</dbReference>
<keyword evidence="5" id="KW-0680">Restriction system</keyword>
<dbReference type="GO" id="GO:0009307">
    <property type="term" value="P:DNA restriction-modification system"/>
    <property type="evidence" value="ECO:0007669"/>
    <property type="project" value="UniProtKB-KW"/>
</dbReference>
<dbReference type="Pfam" id="PF07669">
    <property type="entry name" value="Eco57I"/>
    <property type="match status" value="1"/>
</dbReference>
<dbReference type="PROSITE" id="PS00092">
    <property type="entry name" value="N6_MTASE"/>
    <property type="match status" value="1"/>
</dbReference>
<keyword evidence="2 6" id="KW-0489">Methyltransferase</keyword>
<evidence type="ECO:0000313" key="9">
    <source>
        <dbReference type="Proteomes" id="UP000183530"/>
    </source>
</evidence>
<evidence type="ECO:0000256" key="4">
    <source>
        <dbReference type="ARBA" id="ARBA00022691"/>
    </source>
</evidence>
<dbReference type="PANTHER" id="PTHR10629:SF52">
    <property type="entry name" value="DNA (CYTOSINE-5)-METHYLTRANSFERASE 1"/>
    <property type="match status" value="1"/>
</dbReference>
<dbReference type="CDD" id="cd02440">
    <property type="entry name" value="AdoMet_MTases"/>
    <property type="match status" value="1"/>
</dbReference>
<dbReference type="InterPro" id="IPR011639">
    <property type="entry name" value="MethylTrfase_TaqI-like_dom"/>
</dbReference>
<dbReference type="KEGG" id="nae:BHE16_09750"/>
<dbReference type="Gene3D" id="3.40.50.150">
    <property type="entry name" value="Vaccinia Virus protein VP39"/>
    <property type="match status" value="2"/>
</dbReference>
<evidence type="ECO:0000256" key="2">
    <source>
        <dbReference type="ARBA" id="ARBA00022603"/>
    </source>
</evidence>
<dbReference type="REBASE" id="166894">
    <property type="entry name" value="M.NaeB18ORF9750P"/>
</dbReference>
<dbReference type="InterPro" id="IPR002052">
    <property type="entry name" value="DNA_methylase_N6_adenine_CS"/>
</dbReference>
<dbReference type="InterPro" id="IPR001525">
    <property type="entry name" value="C5_MeTfrase"/>
</dbReference>
<dbReference type="GO" id="GO:0003677">
    <property type="term" value="F:DNA binding"/>
    <property type="evidence" value="ECO:0007669"/>
    <property type="project" value="TreeGrafter"/>
</dbReference>
<proteinExistence type="inferred from homology"/>
<dbReference type="Pfam" id="PF00145">
    <property type="entry name" value="DNA_methylase"/>
    <property type="match status" value="1"/>
</dbReference>
<gene>
    <name evidence="8" type="ORF">BHE16_09750</name>
</gene>
<dbReference type="PROSITE" id="PS51679">
    <property type="entry name" value="SAM_MT_C5"/>
    <property type="match status" value="1"/>
</dbReference>
<accession>A0A1L2ZPW0</accession>
<keyword evidence="4 6" id="KW-0949">S-adenosyl-L-methionine</keyword>
<evidence type="ECO:0000313" key="8">
    <source>
        <dbReference type="EMBL" id="APF41226.1"/>
    </source>
</evidence>
<dbReference type="InterPro" id="IPR050390">
    <property type="entry name" value="C5-Methyltransferase"/>
</dbReference>
<evidence type="ECO:0000256" key="3">
    <source>
        <dbReference type="ARBA" id="ARBA00022679"/>
    </source>
</evidence>
<feature type="active site" evidence="6">
    <location>
        <position position="90"/>
    </location>
</feature>
<name>A0A1L2ZPW0_9MICC</name>
<evidence type="ECO:0000256" key="5">
    <source>
        <dbReference type="ARBA" id="ARBA00022747"/>
    </source>
</evidence>
<reference evidence="8 9" key="1">
    <citation type="submission" date="2016-11" db="EMBL/GenBank/DDBJ databases">
        <title>Genome sequencing of Zhihengliuella aestuarii B18 antagonistic to Plasmodiophora brassicae.</title>
        <authorList>
            <person name="Luo Y."/>
        </authorList>
    </citation>
    <scope>NUCLEOTIDE SEQUENCE [LARGE SCALE GENOMIC DNA]</scope>
    <source>
        <strain evidence="8 9">B18</strain>
    </source>
</reference>
<dbReference type="GO" id="GO:0003886">
    <property type="term" value="F:DNA (cytosine-5-)-methyltransferase activity"/>
    <property type="evidence" value="ECO:0007669"/>
    <property type="project" value="TreeGrafter"/>
</dbReference>
<evidence type="ECO:0000256" key="6">
    <source>
        <dbReference type="PROSITE-ProRule" id="PRU01016"/>
    </source>
</evidence>
<dbReference type="GO" id="GO:0032259">
    <property type="term" value="P:methylation"/>
    <property type="evidence" value="ECO:0007669"/>
    <property type="project" value="UniProtKB-KW"/>
</dbReference>
<dbReference type="GO" id="GO:0044027">
    <property type="term" value="P:negative regulation of gene expression via chromosomal CpG island methylation"/>
    <property type="evidence" value="ECO:0007669"/>
    <property type="project" value="TreeGrafter"/>
</dbReference>
<dbReference type="OrthoDB" id="9813719at2"/>
<comment type="similarity">
    <text evidence="6">Belongs to the class I-like SAM-binding methyltransferase superfamily. C5-methyltransferase family.</text>
</comment>
<dbReference type="SUPFAM" id="SSF53335">
    <property type="entry name" value="S-adenosyl-L-methionine-dependent methyltransferases"/>
    <property type="match status" value="2"/>
</dbReference>
<dbReference type="InterPro" id="IPR029063">
    <property type="entry name" value="SAM-dependent_MTases_sf"/>
</dbReference>
<dbReference type="EC" id="2.1.1.37" evidence="1"/>
<evidence type="ECO:0000259" key="7">
    <source>
        <dbReference type="Pfam" id="PF07669"/>
    </source>
</evidence>
<evidence type="ECO:0000256" key="1">
    <source>
        <dbReference type="ARBA" id="ARBA00011975"/>
    </source>
</evidence>
<dbReference type="STRING" id="556325.BHE16_09750"/>
<dbReference type="GO" id="GO:0009007">
    <property type="term" value="F:site-specific DNA-methyltransferase (adenine-specific) activity"/>
    <property type="evidence" value="ECO:0007669"/>
    <property type="project" value="UniProtKB-EC"/>
</dbReference>